<accession>A0A0C5WTI9</accession>
<dbReference type="EMBL" id="CP005973">
    <property type="protein sequence ID" value="AJR06330.1"/>
    <property type="molecule type" value="Genomic_DNA"/>
</dbReference>
<dbReference type="KEGG" id="pgb:H744_1c1307"/>
<dbReference type="Proteomes" id="UP000032303">
    <property type="component" value="Chromosome 1"/>
</dbReference>
<dbReference type="SUPFAM" id="SSF109604">
    <property type="entry name" value="HD-domain/PDEase-like"/>
    <property type="match status" value="1"/>
</dbReference>
<dbReference type="AlphaFoldDB" id="A0A0C5WTI9"/>
<dbReference type="Gene3D" id="1.10.3210.50">
    <property type="match status" value="1"/>
</dbReference>
<keyword evidence="3" id="KW-1185">Reference proteome</keyword>
<dbReference type="PANTHER" id="PTHR33594:SF1">
    <property type="entry name" value="HD_PDEASE DOMAIN-CONTAINING PROTEIN"/>
    <property type="match status" value="1"/>
</dbReference>
<dbReference type="InterPro" id="IPR006674">
    <property type="entry name" value="HD_domain"/>
</dbReference>
<evidence type="ECO:0000313" key="3">
    <source>
        <dbReference type="Proteomes" id="UP000032303"/>
    </source>
</evidence>
<dbReference type="Pfam" id="PF01966">
    <property type="entry name" value="HD"/>
    <property type="match status" value="1"/>
</dbReference>
<dbReference type="PATRIC" id="fig|658445.3.peg.1419"/>
<organism evidence="2 3">
    <name type="scientific">Photobacterium gaetbulicola Gung47</name>
    <dbReference type="NCBI Taxonomy" id="658445"/>
    <lineage>
        <taxon>Bacteria</taxon>
        <taxon>Pseudomonadati</taxon>
        <taxon>Pseudomonadota</taxon>
        <taxon>Gammaproteobacteria</taxon>
        <taxon>Vibrionales</taxon>
        <taxon>Vibrionaceae</taxon>
        <taxon>Photobacterium</taxon>
    </lineage>
</organism>
<name>A0A0C5WTI9_9GAMM</name>
<sequence length="217" mass="24129">MTSSQYLKLEQDLESYIRSLETADLAHDLSHIKRVVAAAKQLGVQEKANLDVIIPAAWLHDCVSLPKDHPKRSQASKMAGKKAVALLRSLQYPEHYFSAIAHAIEAHSFSANITPETLEAKIVQDADRIDALGAIGIARCIQVSTGFNSALYATDDPFAEHRELNDKAYCIDHFHTKLFKLSATMNTQAGRQEAERRTEYMKGFLRQLGHEIGEAGQ</sequence>
<evidence type="ECO:0000259" key="1">
    <source>
        <dbReference type="PROSITE" id="PS51831"/>
    </source>
</evidence>
<dbReference type="InterPro" id="IPR003607">
    <property type="entry name" value="HD/PDEase_dom"/>
</dbReference>
<evidence type="ECO:0000313" key="2">
    <source>
        <dbReference type="EMBL" id="AJR06330.1"/>
    </source>
</evidence>
<dbReference type="HOGENOM" id="CLU_036524_3_0_6"/>
<reference evidence="2 3" key="1">
    <citation type="submission" date="2013-05" db="EMBL/GenBank/DDBJ databases">
        <title>Complete genome sequence of the lipase-producing bacterium Photobacterium gaetbulicola Gung47.</title>
        <authorList>
            <person name="Kim Y.-O."/>
        </authorList>
    </citation>
    <scope>NUCLEOTIDE SEQUENCE [LARGE SCALE GENOMIC DNA]</scope>
    <source>
        <strain evidence="2 3">Gung47</strain>
    </source>
</reference>
<dbReference type="OrthoDB" id="9797344at2"/>
<dbReference type="PROSITE" id="PS51831">
    <property type="entry name" value="HD"/>
    <property type="match status" value="1"/>
</dbReference>
<feature type="domain" description="HD" evidence="1">
    <location>
        <begin position="28"/>
        <end position="132"/>
    </location>
</feature>
<dbReference type="STRING" id="658445.H744_1c1307"/>
<gene>
    <name evidence="2" type="ORF">H744_1c1307</name>
</gene>
<dbReference type="SMART" id="SM00471">
    <property type="entry name" value="HDc"/>
    <property type="match status" value="1"/>
</dbReference>
<proteinExistence type="predicted"/>
<protein>
    <recommendedName>
        <fullName evidence="1">HD domain-containing protein</fullName>
    </recommendedName>
</protein>
<dbReference type="PANTHER" id="PTHR33594">
    <property type="entry name" value="SUPERFAMILY HYDROLASE, PUTATIVE (AFU_ORTHOLOGUE AFUA_1G03035)-RELATED"/>
    <property type="match status" value="1"/>
</dbReference>
<dbReference type="CDD" id="cd00077">
    <property type="entry name" value="HDc"/>
    <property type="match status" value="1"/>
</dbReference>